<dbReference type="InterPro" id="IPR036397">
    <property type="entry name" value="RNaseH_sf"/>
</dbReference>
<sequence>MSHRMIQFPATVLFLDHACFTRERMVNMHNMHVWLSENTHRTVLLKMQHKFGINIWVGILGYHLLGPHLLPKHDNGANYLVFIQHVFPDLMQGIPATVCQNIFPATVVHNHFNATYLGMSTKCGGPAVWPSGSQKQNPLDFFCGYLKLAVYQMLENTTQDRTAWTATSATTASTVGMFKHT</sequence>
<accession>A0A087UD57</accession>
<keyword evidence="2" id="KW-1185">Reference proteome</keyword>
<dbReference type="Proteomes" id="UP000054359">
    <property type="component" value="Unassembled WGS sequence"/>
</dbReference>
<proteinExistence type="predicted"/>
<name>A0A087UD57_STEMI</name>
<dbReference type="PANTHER" id="PTHR47326:SF1">
    <property type="entry name" value="HTH PSQ-TYPE DOMAIN-CONTAINING PROTEIN"/>
    <property type="match status" value="1"/>
</dbReference>
<organism evidence="1 2">
    <name type="scientific">Stegodyphus mimosarum</name>
    <name type="common">African social velvet spider</name>
    <dbReference type="NCBI Taxonomy" id="407821"/>
    <lineage>
        <taxon>Eukaryota</taxon>
        <taxon>Metazoa</taxon>
        <taxon>Ecdysozoa</taxon>
        <taxon>Arthropoda</taxon>
        <taxon>Chelicerata</taxon>
        <taxon>Arachnida</taxon>
        <taxon>Araneae</taxon>
        <taxon>Araneomorphae</taxon>
        <taxon>Entelegynae</taxon>
        <taxon>Eresoidea</taxon>
        <taxon>Eresidae</taxon>
        <taxon>Stegodyphus</taxon>
    </lineage>
</organism>
<dbReference type="AlphaFoldDB" id="A0A087UD57"/>
<dbReference type="PANTHER" id="PTHR47326">
    <property type="entry name" value="TRANSPOSABLE ELEMENT TC3 TRANSPOSASE-LIKE PROTEIN"/>
    <property type="match status" value="1"/>
</dbReference>
<dbReference type="GO" id="GO:0003676">
    <property type="term" value="F:nucleic acid binding"/>
    <property type="evidence" value="ECO:0007669"/>
    <property type="project" value="InterPro"/>
</dbReference>
<evidence type="ECO:0000313" key="2">
    <source>
        <dbReference type="Proteomes" id="UP000054359"/>
    </source>
</evidence>
<dbReference type="EMBL" id="KK119286">
    <property type="protein sequence ID" value="KFM75296.1"/>
    <property type="molecule type" value="Genomic_DNA"/>
</dbReference>
<dbReference type="STRING" id="407821.A0A087UD57"/>
<reference evidence="1 2" key="1">
    <citation type="submission" date="2013-11" db="EMBL/GenBank/DDBJ databases">
        <title>Genome sequencing of Stegodyphus mimosarum.</title>
        <authorList>
            <person name="Bechsgaard J."/>
        </authorList>
    </citation>
    <scope>NUCLEOTIDE SEQUENCE [LARGE SCALE GENOMIC DNA]</scope>
</reference>
<feature type="non-terminal residue" evidence="1">
    <location>
        <position position="181"/>
    </location>
</feature>
<dbReference type="Gene3D" id="3.30.420.10">
    <property type="entry name" value="Ribonuclease H-like superfamily/Ribonuclease H"/>
    <property type="match status" value="1"/>
</dbReference>
<gene>
    <name evidence="1" type="ORF">X975_04385</name>
</gene>
<protein>
    <submittedName>
        <fullName evidence="1">Uncharacterized protein</fullName>
    </submittedName>
</protein>
<evidence type="ECO:0000313" key="1">
    <source>
        <dbReference type="EMBL" id="KFM75296.1"/>
    </source>
</evidence>
<dbReference type="OrthoDB" id="6436917at2759"/>